<proteinExistence type="predicted"/>
<dbReference type="Proteomes" id="UP001159427">
    <property type="component" value="Unassembled WGS sequence"/>
</dbReference>
<dbReference type="CDD" id="cd00041">
    <property type="entry name" value="CUB"/>
    <property type="match status" value="1"/>
</dbReference>
<dbReference type="SMART" id="SM00042">
    <property type="entry name" value="CUB"/>
    <property type="match status" value="1"/>
</dbReference>
<feature type="domain" description="CUB" evidence="3">
    <location>
        <begin position="61"/>
        <end position="176"/>
    </location>
</feature>
<dbReference type="PANTHER" id="PTHR24255">
    <property type="entry name" value="COMPLEMENT COMPONENT 1, S SUBCOMPONENT-RELATED"/>
    <property type="match status" value="1"/>
</dbReference>
<dbReference type="EMBL" id="CALNXI010000016">
    <property type="protein sequence ID" value="CAH3014905.1"/>
    <property type="molecule type" value="Genomic_DNA"/>
</dbReference>
<organism evidence="4 5">
    <name type="scientific">Porites evermanni</name>
    <dbReference type="NCBI Taxonomy" id="104178"/>
    <lineage>
        <taxon>Eukaryota</taxon>
        <taxon>Metazoa</taxon>
        <taxon>Cnidaria</taxon>
        <taxon>Anthozoa</taxon>
        <taxon>Hexacorallia</taxon>
        <taxon>Scleractinia</taxon>
        <taxon>Fungiina</taxon>
        <taxon>Poritidae</taxon>
        <taxon>Porites</taxon>
    </lineage>
</organism>
<name>A0ABN8LCW0_9CNID</name>
<keyword evidence="5" id="KW-1185">Reference proteome</keyword>
<sequence>MIITPELKHVSFKIDPGFDLKTPMLRRCLPRGTKDNKHALSPSRVTMLYLLFVIAMSNTNCANASLECGSVVNNSLKSPGYPDEYPSHMDCIYSVPIPAGMTMNVYFADFDVEYDRFCSYDYVIITNEKDFTFGEYVYCGQRTGQTVLITGRLAVIYFYSDNAVEERGFLLLFSITPHAPPKIILPASAPVIRVLPGFRMTWSATGSPPIYTALIRNTTLLANTSGSMTVQLHEEGNFTCVATSEYGTDVKQFSVVLSG</sequence>
<evidence type="ECO:0000256" key="2">
    <source>
        <dbReference type="PROSITE-ProRule" id="PRU00059"/>
    </source>
</evidence>
<dbReference type="Gene3D" id="2.60.40.10">
    <property type="entry name" value="Immunoglobulins"/>
    <property type="match status" value="1"/>
</dbReference>
<accession>A0ABN8LCW0</accession>
<reference evidence="4 5" key="1">
    <citation type="submission" date="2022-05" db="EMBL/GenBank/DDBJ databases">
        <authorList>
            <consortium name="Genoscope - CEA"/>
            <person name="William W."/>
        </authorList>
    </citation>
    <scope>NUCLEOTIDE SEQUENCE [LARGE SCALE GENOMIC DNA]</scope>
</reference>
<gene>
    <name evidence="4" type="ORF">PEVE_00008786</name>
</gene>
<comment type="caution">
    <text evidence="2">Lacks conserved residue(s) required for the propagation of feature annotation.</text>
</comment>
<dbReference type="Gene3D" id="2.60.120.290">
    <property type="entry name" value="Spermadhesin, CUB domain"/>
    <property type="match status" value="1"/>
</dbReference>
<evidence type="ECO:0000259" key="3">
    <source>
        <dbReference type="PROSITE" id="PS01180"/>
    </source>
</evidence>
<protein>
    <recommendedName>
        <fullName evidence="3">CUB domain-containing protein</fullName>
    </recommendedName>
</protein>
<evidence type="ECO:0000313" key="4">
    <source>
        <dbReference type="EMBL" id="CAH3014905.1"/>
    </source>
</evidence>
<comment type="caution">
    <text evidence="4">The sequence shown here is derived from an EMBL/GenBank/DDBJ whole genome shotgun (WGS) entry which is preliminary data.</text>
</comment>
<dbReference type="InterPro" id="IPR013783">
    <property type="entry name" value="Ig-like_fold"/>
</dbReference>
<evidence type="ECO:0000313" key="5">
    <source>
        <dbReference type="Proteomes" id="UP001159427"/>
    </source>
</evidence>
<keyword evidence="1" id="KW-1015">Disulfide bond</keyword>
<dbReference type="Pfam" id="PF00431">
    <property type="entry name" value="CUB"/>
    <property type="match status" value="1"/>
</dbReference>
<evidence type="ECO:0000256" key="1">
    <source>
        <dbReference type="ARBA" id="ARBA00023157"/>
    </source>
</evidence>
<dbReference type="PROSITE" id="PS01180">
    <property type="entry name" value="CUB"/>
    <property type="match status" value="1"/>
</dbReference>
<dbReference type="InterPro" id="IPR035914">
    <property type="entry name" value="Sperma_CUB_dom_sf"/>
</dbReference>
<dbReference type="InterPro" id="IPR000859">
    <property type="entry name" value="CUB_dom"/>
</dbReference>
<dbReference type="SUPFAM" id="SSF49854">
    <property type="entry name" value="Spermadhesin, CUB domain"/>
    <property type="match status" value="1"/>
</dbReference>
<dbReference type="PANTHER" id="PTHR24255:SF31">
    <property type="entry name" value="CUBILIN-LIKE PROTEIN"/>
    <property type="match status" value="1"/>
</dbReference>